<dbReference type="EnsemblMetazoa" id="HelroT91669">
    <property type="protein sequence ID" value="HelroP91669"/>
    <property type="gene ID" value="HelroG91669"/>
</dbReference>
<accession>T1G875</accession>
<dbReference type="OMA" id="VFMIREM"/>
<evidence type="ECO:0000313" key="6">
    <source>
        <dbReference type="EMBL" id="ESO11162.1"/>
    </source>
</evidence>
<dbReference type="RefSeq" id="XP_009010757.1">
    <property type="nucleotide sequence ID" value="XM_009012509.1"/>
</dbReference>
<dbReference type="KEGG" id="hro:HELRODRAFT_91669"/>
<dbReference type="Proteomes" id="UP000015101">
    <property type="component" value="Unassembled WGS sequence"/>
</dbReference>
<keyword evidence="1 3" id="KW-0863">Zinc-finger</keyword>
<dbReference type="PANTHER" id="PTHR15379:SF2">
    <property type="entry name" value="CELL GROWTH REGULATOR WITH RING FINGER DOMAIN PROTEIN 1"/>
    <property type="match status" value="1"/>
</dbReference>
<dbReference type="EMBL" id="AMQM01008800">
    <property type="status" value="NOT_ANNOTATED_CDS"/>
    <property type="molecule type" value="Genomic_DNA"/>
</dbReference>
<proteinExistence type="predicted"/>
<feature type="compositionally biased region" description="Low complexity" evidence="4">
    <location>
        <begin position="97"/>
        <end position="120"/>
    </location>
</feature>
<evidence type="ECO:0000313" key="7">
    <source>
        <dbReference type="EnsemblMetazoa" id="HelroP91669"/>
    </source>
</evidence>
<feature type="domain" description="RING-type" evidence="5">
    <location>
        <begin position="144"/>
        <end position="179"/>
    </location>
</feature>
<reference evidence="7" key="3">
    <citation type="submission" date="2015-06" db="UniProtKB">
        <authorList>
            <consortium name="EnsemblMetazoa"/>
        </authorList>
    </citation>
    <scope>IDENTIFICATION</scope>
</reference>
<feature type="compositionally biased region" description="Polar residues" evidence="4">
    <location>
        <begin position="121"/>
        <end position="132"/>
    </location>
</feature>
<organism evidence="7 8">
    <name type="scientific">Helobdella robusta</name>
    <name type="common">Californian leech</name>
    <dbReference type="NCBI Taxonomy" id="6412"/>
    <lineage>
        <taxon>Eukaryota</taxon>
        <taxon>Metazoa</taxon>
        <taxon>Spiralia</taxon>
        <taxon>Lophotrochozoa</taxon>
        <taxon>Annelida</taxon>
        <taxon>Clitellata</taxon>
        <taxon>Hirudinea</taxon>
        <taxon>Rhynchobdellida</taxon>
        <taxon>Glossiphoniidae</taxon>
        <taxon>Helobdella</taxon>
    </lineage>
</organism>
<dbReference type="InterPro" id="IPR042496">
    <property type="entry name" value="CGRF1"/>
</dbReference>
<evidence type="ECO:0000256" key="4">
    <source>
        <dbReference type="SAM" id="MobiDB-lite"/>
    </source>
</evidence>
<dbReference type="InterPro" id="IPR001841">
    <property type="entry name" value="Znf_RING"/>
</dbReference>
<feature type="region of interest" description="Disordered" evidence="4">
    <location>
        <begin position="94"/>
        <end position="137"/>
    </location>
</feature>
<dbReference type="GeneID" id="20217272"/>
<dbReference type="Pfam" id="PF13920">
    <property type="entry name" value="zf-C3HC4_3"/>
    <property type="match status" value="1"/>
</dbReference>
<dbReference type="OrthoDB" id="6287206at2759"/>
<dbReference type="InterPro" id="IPR013083">
    <property type="entry name" value="Znf_RING/FYVE/PHD"/>
</dbReference>
<keyword evidence="2" id="KW-0862">Zinc</keyword>
<evidence type="ECO:0000256" key="2">
    <source>
        <dbReference type="ARBA" id="ARBA00022833"/>
    </source>
</evidence>
<dbReference type="GO" id="GO:0008270">
    <property type="term" value="F:zinc ion binding"/>
    <property type="evidence" value="ECO:0007669"/>
    <property type="project" value="UniProtKB-KW"/>
</dbReference>
<dbReference type="eggNOG" id="KOG4265">
    <property type="taxonomic scope" value="Eukaryota"/>
</dbReference>
<dbReference type="CTD" id="20217272"/>
<gene>
    <name evidence="7" type="primary">20217272</name>
    <name evidence="6" type="ORF">HELRODRAFT_91669</name>
</gene>
<dbReference type="InParanoid" id="T1G875"/>
<dbReference type="STRING" id="6412.T1G875"/>
<reference evidence="8" key="1">
    <citation type="submission" date="2012-12" db="EMBL/GenBank/DDBJ databases">
        <authorList>
            <person name="Hellsten U."/>
            <person name="Grimwood J."/>
            <person name="Chapman J.A."/>
            <person name="Shapiro H."/>
            <person name="Aerts A."/>
            <person name="Otillar R.P."/>
            <person name="Terry A.Y."/>
            <person name="Boore J.L."/>
            <person name="Simakov O."/>
            <person name="Marletaz F."/>
            <person name="Cho S.-J."/>
            <person name="Edsinger-Gonzales E."/>
            <person name="Havlak P."/>
            <person name="Kuo D.-H."/>
            <person name="Larsson T."/>
            <person name="Lv J."/>
            <person name="Arendt D."/>
            <person name="Savage R."/>
            <person name="Osoegawa K."/>
            <person name="de Jong P."/>
            <person name="Lindberg D.R."/>
            <person name="Seaver E.C."/>
            <person name="Weisblat D.A."/>
            <person name="Putnam N.H."/>
            <person name="Grigoriev I.V."/>
            <person name="Rokhsar D.S."/>
        </authorList>
    </citation>
    <scope>NUCLEOTIDE SEQUENCE</scope>
</reference>
<dbReference type="Gene3D" id="3.30.40.10">
    <property type="entry name" value="Zinc/RING finger domain, C3HC4 (zinc finger)"/>
    <property type="match status" value="1"/>
</dbReference>
<evidence type="ECO:0000259" key="5">
    <source>
        <dbReference type="PROSITE" id="PS50089"/>
    </source>
</evidence>
<sequence>MKIFKFTRPSLNLGPPPRSRYPLVIILIDDWLVDALTDIQSTNDIGSLISFVHLKDELCPSSTHIFDQYVKTHCGTLHNIKPVYVASSDVHSEHETSSSLPSSSSSPLPSSSSQPVASSSTPTALAKNNSAENRSKNTDQSFCCCVCLTNKIGRVLLPCRHACVCAPCCDRLLYCPICRNVISRTFDLDC</sequence>
<dbReference type="PANTHER" id="PTHR15379">
    <property type="entry name" value="CELL GROWTH REGULATOR WITH RING FINGER DOMAIN PROTEIN 1"/>
    <property type="match status" value="1"/>
</dbReference>
<evidence type="ECO:0000256" key="3">
    <source>
        <dbReference type="PROSITE-ProRule" id="PRU00175"/>
    </source>
</evidence>
<dbReference type="PROSITE" id="PS50089">
    <property type="entry name" value="ZF_RING_2"/>
    <property type="match status" value="1"/>
</dbReference>
<dbReference type="HOGENOM" id="CLU_1429449_0_0_1"/>
<evidence type="ECO:0000313" key="8">
    <source>
        <dbReference type="Proteomes" id="UP000015101"/>
    </source>
</evidence>
<dbReference type="AlphaFoldDB" id="T1G875"/>
<dbReference type="EMBL" id="KB095851">
    <property type="protein sequence ID" value="ESO11162.1"/>
    <property type="molecule type" value="Genomic_DNA"/>
</dbReference>
<reference evidence="6 8" key="2">
    <citation type="journal article" date="2013" name="Nature">
        <title>Insights into bilaterian evolution from three spiralian genomes.</title>
        <authorList>
            <person name="Simakov O."/>
            <person name="Marletaz F."/>
            <person name="Cho S.J."/>
            <person name="Edsinger-Gonzales E."/>
            <person name="Havlak P."/>
            <person name="Hellsten U."/>
            <person name="Kuo D.H."/>
            <person name="Larsson T."/>
            <person name="Lv J."/>
            <person name="Arendt D."/>
            <person name="Savage R."/>
            <person name="Osoegawa K."/>
            <person name="de Jong P."/>
            <person name="Grimwood J."/>
            <person name="Chapman J.A."/>
            <person name="Shapiro H."/>
            <person name="Aerts A."/>
            <person name="Otillar R.P."/>
            <person name="Terry A.Y."/>
            <person name="Boore J.L."/>
            <person name="Grigoriev I.V."/>
            <person name="Lindberg D.R."/>
            <person name="Seaver E.C."/>
            <person name="Weisblat D.A."/>
            <person name="Putnam N.H."/>
            <person name="Rokhsar D.S."/>
        </authorList>
    </citation>
    <scope>NUCLEOTIDE SEQUENCE</scope>
</reference>
<keyword evidence="8" id="KW-1185">Reference proteome</keyword>
<evidence type="ECO:0000256" key="1">
    <source>
        <dbReference type="ARBA" id="ARBA00022771"/>
    </source>
</evidence>
<name>T1G875_HELRO</name>
<keyword evidence="1 3" id="KW-0479">Metal-binding</keyword>
<protein>
    <recommendedName>
        <fullName evidence="5">RING-type domain-containing protein</fullName>
    </recommendedName>
</protein>